<accession>L0A0Y4</accession>
<dbReference type="EMBL" id="CP003382">
    <property type="protein sequence ID" value="AFZ67099.1"/>
    <property type="molecule type" value="Genomic_DNA"/>
</dbReference>
<evidence type="ECO:0000313" key="1">
    <source>
        <dbReference type="EMBL" id="AFZ67099.1"/>
    </source>
</evidence>
<dbReference type="HOGENOM" id="CLU_1624418_0_0_0"/>
<sequence length="163" mass="19086">MTSAERRVSAAGETLTFTIPALPCWRRTKDKLTGKVRERRDLPQVLKLVGYYSKGKVPNWVRSKEYDAWKDHVRLFAPLRIKRLNPRDKSSRVQVDVFCYFPSANHSDPENIRKGIVDALFGRRQGKDDQWVFGYHHWPEYDGRQPRVEVHVTIHDAQGELEL</sequence>
<dbReference type="OrthoDB" id="71405at2"/>
<dbReference type="Pfam" id="PF05866">
    <property type="entry name" value="RusA"/>
    <property type="match status" value="1"/>
</dbReference>
<dbReference type="SUPFAM" id="SSF103084">
    <property type="entry name" value="Holliday junction resolvase RusA"/>
    <property type="match status" value="1"/>
</dbReference>
<dbReference type="KEGG" id="dpd:Deipe_1558"/>
<dbReference type="AlphaFoldDB" id="L0A0Y4"/>
<organism evidence="1 2">
    <name type="scientific">Deinococcus peraridilitoris (strain DSM 19664 / LMG 22246 / CIP 109416 / KR-200)</name>
    <dbReference type="NCBI Taxonomy" id="937777"/>
    <lineage>
        <taxon>Bacteria</taxon>
        <taxon>Thermotogati</taxon>
        <taxon>Deinococcota</taxon>
        <taxon>Deinococci</taxon>
        <taxon>Deinococcales</taxon>
        <taxon>Deinococcaceae</taxon>
        <taxon>Deinococcus</taxon>
    </lineage>
</organism>
<proteinExistence type="predicted"/>
<evidence type="ECO:0000313" key="2">
    <source>
        <dbReference type="Proteomes" id="UP000010467"/>
    </source>
</evidence>
<dbReference type="GO" id="GO:0006310">
    <property type="term" value="P:DNA recombination"/>
    <property type="evidence" value="ECO:0007669"/>
    <property type="project" value="InterPro"/>
</dbReference>
<dbReference type="GO" id="GO:0006281">
    <property type="term" value="P:DNA repair"/>
    <property type="evidence" value="ECO:0007669"/>
    <property type="project" value="InterPro"/>
</dbReference>
<dbReference type="InterPro" id="IPR008822">
    <property type="entry name" value="Endonuclease_RusA-like"/>
</dbReference>
<reference evidence="2" key="1">
    <citation type="submission" date="2012-03" db="EMBL/GenBank/DDBJ databases">
        <title>Complete sequence of chromosome of Deinococcus peraridilitoris DSM 19664.</title>
        <authorList>
            <person name="Lucas S."/>
            <person name="Copeland A."/>
            <person name="Lapidus A."/>
            <person name="Glavina del Rio T."/>
            <person name="Dalin E."/>
            <person name="Tice H."/>
            <person name="Bruce D."/>
            <person name="Goodwin L."/>
            <person name="Pitluck S."/>
            <person name="Peters L."/>
            <person name="Mikhailova N."/>
            <person name="Lu M."/>
            <person name="Kyrpides N."/>
            <person name="Mavromatis K."/>
            <person name="Ivanova N."/>
            <person name="Brettin T."/>
            <person name="Detter J.C."/>
            <person name="Han C."/>
            <person name="Larimer F."/>
            <person name="Land M."/>
            <person name="Hauser L."/>
            <person name="Markowitz V."/>
            <person name="Cheng J.-F."/>
            <person name="Hugenholtz P."/>
            <person name="Woyke T."/>
            <person name="Wu D."/>
            <person name="Pukall R."/>
            <person name="Steenblock K."/>
            <person name="Brambilla E."/>
            <person name="Klenk H.-P."/>
            <person name="Eisen J.A."/>
        </authorList>
    </citation>
    <scope>NUCLEOTIDE SEQUENCE [LARGE SCALE GENOMIC DNA]</scope>
    <source>
        <strain evidence="2">DSM 19664 / LMG 22246 / CIP 109416 / KR-200</strain>
    </source>
</reference>
<keyword evidence="2" id="KW-1185">Reference proteome</keyword>
<dbReference type="GO" id="GO:0000287">
    <property type="term" value="F:magnesium ion binding"/>
    <property type="evidence" value="ECO:0007669"/>
    <property type="project" value="InterPro"/>
</dbReference>
<dbReference type="STRING" id="937777.Deipe_1558"/>
<dbReference type="Proteomes" id="UP000010467">
    <property type="component" value="Chromosome"/>
</dbReference>
<protein>
    <submittedName>
        <fullName evidence="1">Endodeoxyribonuclease RusA</fullName>
    </submittedName>
</protein>
<dbReference type="InterPro" id="IPR036614">
    <property type="entry name" value="RusA-like_sf"/>
</dbReference>
<dbReference type="Gene3D" id="3.30.1330.70">
    <property type="entry name" value="Holliday junction resolvase RusA"/>
    <property type="match status" value="1"/>
</dbReference>
<gene>
    <name evidence="1" type="ordered locus">Deipe_1558</name>
</gene>
<name>L0A0Y4_DEIPD</name>
<dbReference type="RefSeq" id="WP_015235407.1">
    <property type="nucleotide sequence ID" value="NC_019793.1"/>
</dbReference>
<dbReference type="PATRIC" id="fig|937777.3.peg.1560"/>